<evidence type="ECO:0000259" key="4">
    <source>
        <dbReference type="Pfam" id="PF06791"/>
    </source>
</evidence>
<dbReference type="InterPro" id="IPR009628">
    <property type="entry name" value="Phage_tape_measure_N"/>
</dbReference>
<dbReference type="EMBL" id="CAJPVI010000001">
    <property type="protein sequence ID" value="CAG2129117.1"/>
    <property type="molecule type" value="Genomic_DNA"/>
</dbReference>
<protein>
    <recommendedName>
        <fullName evidence="4">Bacteriophage tail tape measure N-terminal domain-containing protein</fullName>
    </recommendedName>
</protein>
<feature type="domain" description="Bacteriophage tail tape measure N-terminal" evidence="4">
    <location>
        <begin position="155"/>
        <end position="359"/>
    </location>
</feature>
<dbReference type="RefSeq" id="WP_211951371.1">
    <property type="nucleotide sequence ID" value="NZ_CAJPVI010000001.1"/>
</dbReference>
<feature type="coiled-coil region" evidence="1">
    <location>
        <begin position="449"/>
        <end position="524"/>
    </location>
</feature>
<keyword evidence="3" id="KW-0472">Membrane</keyword>
<feature type="transmembrane region" description="Helical" evidence="3">
    <location>
        <begin position="218"/>
        <end position="241"/>
    </location>
</feature>
<evidence type="ECO:0000256" key="3">
    <source>
        <dbReference type="SAM" id="Phobius"/>
    </source>
</evidence>
<keyword evidence="3" id="KW-1133">Transmembrane helix</keyword>
<dbReference type="Pfam" id="PF06791">
    <property type="entry name" value="TMP_2"/>
    <property type="match status" value="1"/>
</dbReference>
<dbReference type="Proteomes" id="UP000672657">
    <property type="component" value="Unassembled WGS sequence"/>
</dbReference>
<feature type="region of interest" description="Disordered" evidence="2">
    <location>
        <begin position="1431"/>
        <end position="1461"/>
    </location>
</feature>
<keyword evidence="1" id="KW-0175">Coiled coil</keyword>
<sequence length="1461" mass="153427">MADLPKLVMRMGFSMGDVDRGLEAAAQKLSEFGQAAVGAMGGATKAAQETGNATQAAGGAAAKLAEAESRKAAALAAASGAVREQAQDMAGLTAEQARQIAAGSTFLKTLRQQVDTLGMTQTQLLRHKAALLGVGQEAEPMIRSIDAAQKGLQQSTKQVGTSVGQTTQAMRMLPAQLSDVATQLAGGQNPLLVLMQQGLQTRDMFGGFREMFSGIASALSPVVLGFGALAAAAGLLGVAIYQGHQEQKAFNSALALTGNYAGVTADAFSTSAQRIAKDAVTDIGTGRDALQALMATGTLTGAALEVLGAASVRQAQLTGESLETIAKDYASMPDGVAKWAAEHNKSLHYMTLAQYDYIKELEDQGKTQEAVLVNARALHDHLATKGVESLGYLERAWRAVGRAVSGTAEAMKSIGRDGPDAAMAAINDKRNALLRRAGAARGRGDAAQAKALEEQAAQVEASMQQMEVEKRRLAEEASRNQQKQQAAMKASDFIGNLEDGASKTARLNKELREYRQNLEAIRAVNPNDERLDPSRVSRMEADIRKKYAESGAAAKEALNAQIAIYEGYQQTLEEIKKGEDRDLASQRKQGLISERDYLDQSYQLQDNYLVDRQALVELEIEALGGKKQTAAYQKYVGELQKLQQERLNNEQTHVNAIAELQARLAAEYAGGIDQNVGALQKSTDALRLENENYGMTKGQLAAVTAGRYEESLALLEQGRARAAMLGGTKAELDYYDEAIAGVSRLARAQREYADALQGNEYRDSVRKAAEESVKDWKRGSEEINRSLTDALLRGFESGKGFGQNLISTLKNMFGTLVLRPIISAIVAPVGAVVSGALGAPGSAYASGGANLLGAASNLQSAYSALTGGVGATLFGSSAAYAAAVPGLTSFGAGSQAAMLAAQTGEFGAAGLASTAAAGGAGTGTTGMIAAMGPAAAAAGGIVAGYGLGSMISGQFSAIGNNQAYATGGGTAAGAAIGTAVLPGIGTAIGALIGGVAGGLVNRAFGMGPKRYGDKGFEGVVTADGFDGRAFADWSQKGGWFRRGRNGTDYAAVDQNTLNGVNAQFGGMVGTYQALNRASGITGDLSGFRYAMRDDWSNPENIAKSFGKLSDALGDHLVPGIEGFRKEGEQLLDTATRLTGVFTATNQIAMVFGKDVVGVFGSVGLASTDMRQHLVDAAGGLDAFTSQLTAYYEAYYSEEEKLQRLRKTLGDQFAALGIAMPSSKAAFRSLVEGLDLTSDSGQQAYTALMAMAPSFATLVDGLDQAKQAMSAFAQQVSDFQQSLMGGDLSTLTPEQKYAEAKRRYDETSAAAMSGDSTAQSQWTQIAQAFLEASRGYYASGGQYADDFASVQGFRPNGSHAGGLNDVPFDGYVAELHKGERVLTRAENARYSAPMPNWSQYGRGSNAALIEEVKALRTQVASLQDMQGRLAQATEQSAQARHGETMAAQTKQVRLQKQMVDKQ</sequence>
<name>A0ABN7PQ54_9BURK</name>
<evidence type="ECO:0000256" key="2">
    <source>
        <dbReference type="SAM" id="MobiDB-lite"/>
    </source>
</evidence>
<evidence type="ECO:0000313" key="5">
    <source>
        <dbReference type="EMBL" id="CAG2129117.1"/>
    </source>
</evidence>
<comment type="caution">
    <text evidence="5">The sequence shown here is derived from an EMBL/GenBank/DDBJ whole genome shotgun (WGS) entry which is preliminary data.</text>
</comment>
<keyword evidence="6" id="KW-1185">Reference proteome</keyword>
<keyword evidence="3" id="KW-0812">Transmembrane</keyword>
<gene>
    <name evidence="5" type="ORF">LMG26411_00120</name>
</gene>
<reference evidence="5 6" key="1">
    <citation type="submission" date="2021-03" db="EMBL/GenBank/DDBJ databases">
        <authorList>
            <person name="Peeters C."/>
        </authorList>
    </citation>
    <scope>NUCLEOTIDE SEQUENCE [LARGE SCALE GENOMIC DNA]</scope>
    <source>
        <strain evidence="5 6">LMG 26411</strain>
    </source>
</reference>
<evidence type="ECO:0000313" key="6">
    <source>
        <dbReference type="Proteomes" id="UP000672657"/>
    </source>
</evidence>
<proteinExistence type="predicted"/>
<organism evidence="5 6">
    <name type="scientific">Cupriavidus numazuensis</name>
    <dbReference type="NCBI Taxonomy" id="221992"/>
    <lineage>
        <taxon>Bacteria</taxon>
        <taxon>Pseudomonadati</taxon>
        <taxon>Pseudomonadota</taxon>
        <taxon>Betaproteobacteria</taxon>
        <taxon>Burkholderiales</taxon>
        <taxon>Burkholderiaceae</taxon>
        <taxon>Cupriavidus</taxon>
    </lineage>
</organism>
<evidence type="ECO:0000256" key="1">
    <source>
        <dbReference type="SAM" id="Coils"/>
    </source>
</evidence>
<accession>A0ABN7PQ54</accession>